<evidence type="ECO:0000259" key="8">
    <source>
        <dbReference type="Pfam" id="PF00136"/>
    </source>
</evidence>
<dbReference type="GO" id="GO:0000166">
    <property type="term" value="F:nucleotide binding"/>
    <property type="evidence" value="ECO:0007669"/>
    <property type="project" value="InterPro"/>
</dbReference>
<keyword evidence="5" id="KW-0239">DNA-directed DNA polymerase</keyword>
<keyword evidence="6" id="KW-0238">DNA-binding</keyword>
<organism evidence="9">
    <name type="scientific">marine metagenome</name>
    <dbReference type="NCBI Taxonomy" id="408172"/>
    <lineage>
        <taxon>unclassified sequences</taxon>
        <taxon>metagenomes</taxon>
        <taxon>ecological metagenomes</taxon>
    </lineage>
</organism>
<dbReference type="GO" id="GO:0003677">
    <property type="term" value="F:DNA binding"/>
    <property type="evidence" value="ECO:0007669"/>
    <property type="project" value="UniProtKB-KW"/>
</dbReference>
<feature type="non-terminal residue" evidence="9">
    <location>
        <position position="1"/>
    </location>
</feature>
<evidence type="ECO:0000256" key="2">
    <source>
        <dbReference type="ARBA" id="ARBA00012417"/>
    </source>
</evidence>
<evidence type="ECO:0000256" key="7">
    <source>
        <dbReference type="ARBA" id="ARBA00049244"/>
    </source>
</evidence>
<dbReference type="GO" id="GO:0003887">
    <property type="term" value="F:DNA-directed DNA polymerase activity"/>
    <property type="evidence" value="ECO:0007669"/>
    <property type="project" value="UniProtKB-KW"/>
</dbReference>
<keyword evidence="4" id="KW-0548">Nucleotidyltransferase</keyword>
<dbReference type="Pfam" id="PF00136">
    <property type="entry name" value="DNA_pol_B"/>
    <property type="match status" value="1"/>
</dbReference>
<evidence type="ECO:0000256" key="1">
    <source>
        <dbReference type="ARBA" id="ARBA00005755"/>
    </source>
</evidence>
<dbReference type="PROSITE" id="PS00116">
    <property type="entry name" value="DNA_POLYMERASE_B"/>
    <property type="match status" value="1"/>
</dbReference>
<dbReference type="PANTHER" id="PTHR10322">
    <property type="entry name" value="DNA POLYMERASE CATALYTIC SUBUNIT"/>
    <property type="match status" value="1"/>
</dbReference>
<evidence type="ECO:0000313" key="9">
    <source>
        <dbReference type="EMBL" id="SVC94509.1"/>
    </source>
</evidence>
<feature type="non-terminal residue" evidence="9">
    <location>
        <position position="323"/>
    </location>
</feature>
<dbReference type="AlphaFoldDB" id="A0A382R9Z6"/>
<dbReference type="InterPro" id="IPR050240">
    <property type="entry name" value="DNA_pol_type-B"/>
</dbReference>
<dbReference type="InterPro" id="IPR043502">
    <property type="entry name" value="DNA/RNA_pol_sf"/>
</dbReference>
<comment type="catalytic activity">
    <reaction evidence="7">
        <text>DNA(n) + a 2'-deoxyribonucleoside 5'-triphosphate = DNA(n+1) + diphosphate</text>
        <dbReference type="Rhea" id="RHEA:22508"/>
        <dbReference type="Rhea" id="RHEA-COMP:17339"/>
        <dbReference type="Rhea" id="RHEA-COMP:17340"/>
        <dbReference type="ChEBI" id="CHEBI:33019"/>
        <dbReference type="ChEBI" id="CHEBI:61560"/>
        <dbReference type="ChEBI" id="CHEBI:173112"/>
        <dbReference type="EC" id="2.7.7.7"/>
    </reaction>
</comment>
<evidence type="ECO:0000256" key="4">
    <source>
        <dbReference type="ARBA" id="ARBA00022695"/>
    </source>
</evidence>
<feature type="domain" description="DNA-directed DNA polymerase family B multifunctional" evidence="8">
    <location>
        <begin position="14"/>
        <end position="220"/>
    </location>
</feature>
<sequence>QNIQTPPQKLKVDKMNRIVGAYVKEPLVGKHDWVVSFDLNSLYPHLIMQYNISPEKMIKADKLDVSVKTLLNKDCDLSELKNTTVTPNGATFRKDKQGFLPELMEKFYDERRTWKKKMIEYQVEYQRADKERRAELDTLIKRANNNQMVRKIALNSAYGALANQYFAFYSTDLAEAITTSGQLVIQWAEKTINKYLNQILQTEDKDYVIAMDTDSLYITLDDLVKQVFPEDTPKNKIIDFINTISEDKIEGVLADGFKELAEYTNAFQDRMQMGREIIADRGIWTAKKRYILNVHDNEGVRLAEPKLKMMGIETAKSSTPQWV</sequence>
<reference evidence="9" key="1">
    <citation type="submission" date="2018-05" db="EMBL/GenBank/DDBJ databases">
        <authorList>
            <person name="Lanie J.A."/>
            <person name="Ng W.-L."/>
            <person name="Kazmierczak K.M."/>
            <person name="Andrzejewski T.M."/>
            <person name="Davidsen T.M."/>
            <person name="Wayne K.J."/>
            <person name="Tettelin H."/>
            <person name="Glass J.I."/>
            <person name="Rusch D."/>
            <person name="Podicherti R."/>
            <person name="Tsui H.-C.T."/>
            <person name="Winkler M.E."/>
        </authorList>
    </citation>
    <scope>NUCLEOTIDE SEQUENCE</scope>
</reference>
<dbReference type="PANTHER" id="PTHR10322:SF23">
    <property type="entry name" value="DNA POLYMERASE DELTA CATALYTIC SUBUNIT"/>
    <property type="match status" value="1"/>
</dbReference>
<evidence type="ECO:0000256" key="6">
    <source>
        <dbReference type="ARBA" id="ARBA00023125"/>
    </source>
</evidence>
<dbReference type="InterPro" id="IPR017964">
    <property type="entry name" value="DNA-dir_DNA_pol_B_CS"/>
</dbReference>
<dbReference type="InterPro" id="IPR023211">
    <property type="entry name" value="DNA_pol_palm_dom_sf"/>
</dbReference>
<dbReference type="EC" id="2.7.7.7" evidence="2"/>
<evidence type="ECO:0000256" key="5">
    <source>
        <dbReference type="ARBA" id="ARBA00022932"/>
    </source>
</evidence>
<dbReference type="EMBL" id="UINC01120183">
    <property type="protein sequence ID" value="SVC94509.1"/>
    <property type="molecule type" value="Genomic_DNA"/>
</dbReference>
<protein>
    <recommendedName>
        <fullName evidence="2">DNA-directed DNA polymerase</fullName>
        <ecNumber evidence="2">2.7.7.7</ecNumber>
    </recommendedName>
</protein>
<keyword evidence="3" id="KW-0808">Transferase</keyword>
<dbReference type="PRINTS" id="PR00106">
    <property type="entry name" value="DNAPOLB"/>
</dbReference>
<dbReference type="Gene3D" id="3.90.1600.10">
    <property type="entry name" value="Palm domain of DNA polymerase"/>
    <property type="match status" value="1"/>
</dbReference>
<comment type="similarity">
    <text evidence="1">Belongs to the DNA polymerase type-B family.</text>
</comment>
<gene>
    <name evidence="9" type="ORF">METZ01_LOCUS347363</name>
</gene>
<proteinExistence type="inferred from homology"/>
<dbReference type="InterPro" id="IPR006172">
    <property type="entry name" value="DNA-dir_DNA_pol_B"/>
</dbReference>
<dbReference type="SUPFAM" id="SSF56672">
    <property type="entry name" value="DNA/RNA polymerases"/>
    <property type="match status" value="1"/>
</dbReference>
<evidence type="ECO:0000256" key="3">
    <source>
        <dbReference type="ARBA" id="ARBA00022679"/>
    </source>
</evidence>
<dbReference type="GO" id="GO:0006261">
    <property type="term" value="P:DNA-templated DNA replication"/>
    <property type="evidence" value="ECO:0007669"/>
    <property type="project" value="TreeGrafter"/>
</dbReference>
<accession>A0A382R9Z6</accession>
<name>A0A382R9Z6_9ZZZZ</name>
<dbReference type="InterPro" id="IPR006134">
    <property type="entry name" value="DNA-dir_DNA_pol_B_multi_dom"/>
</dbReference>